<dbReference type="EMBL" id="GBRH01190574">
    <property type="protein sequence ID" value="JAE07322.1"/>
    <property type="molecule type" value="Transcribed_RNA"/>
</dbReference>
<reference evidence="2" key="1">
    <citation type="submission" date="2014-09" db="EMBL/GenBank/DDBJ databases">
        <authorList>
            <person name="Magalhaes I.L.F."/>
            <person name="Oliveira U."/>
            <person name="Santos F.R."/>
            <person name="Vidigal T.H.D.A."/>
            <person name="Brescovit A.D."/>
            <person name="Santos A.J."/>
        </authorList>
    </citation>
    <scope>NUCLEOTIDE SEQUENCE</scope>
    <source>
        <tissue evidence="2">Shoot tissue taken approximately 20 cm above the soil surface</tissue>
    </source>
</reference>
<proteinExistence type="predicted"/>
<dbReference type="AlphaFoldDB" id="A0A0A9F4P2"/>
<feature type="transmembrane region" description="Helical" evidence="1">
    <location>
        <begin position="12"/>
        <end position="37"/>
    </location>
</feature>
<reference evidence="2" key="2">
    <citation type="journal article" date="2015" name="Data Brief">
        <title>Shoot transcriptome of the giant reed, Arundo donax.</title>
        <authorList>
            <person name="Barrero R.A."/>
            <person name="Guerrero F.D."/>
            <person name="Moolhuijzen P."/>
            <person name="Goolsby J.A."/>
            <person name="Tidwell J."/>
            <person name="Bellgard S.E."/>
            <person name="Bellgard M.I."/>
        </authorList>
    </citation>
    <scope>NUCLEOTIDE SEQUENCE</scope>
    <source>
        <tissue evidence="2">Shoot tissue taken approximately 20 cm above the soil surface</tissue>
    </source>
</reference>
<sequence length="42" mass="4442">MTVLIPSSVLSARLFSAAGASFLACEKLGTLALAVWWMDRSA</sequence>
<protein>
    <submittedName>
        <fullName evidence="2">Uncharacterized protein</fullName>
    </submittedName>
</protein>
<keyword evidence="1" id="KW-0472">Membrane</keyword>
<accession>A0A0A9F4P2</accession>
<evidence type="ECO:0000313" key="2">
    <source>
        <dbReference type="EMBL" id="JAE07322.1"/>
    </source>
</evidence>
<name>A0A0A9F4P2_ARUDO</name>
<evidence type="ECO:0000256" key="1">
    <source>
        <dbReference type="SAM" id="Phobius"/>
    </source>
</evidence>
<keyword evidence="1" id="KW-1133">Transmembrane helix</keyword>
<keyword evidence="1" id="KW-0812">Transmembrane</keyword>
<organism evidence="2">
    <name type="scientific">Arundo donax</name>
    <name type="common">Giant reed</name>
    <name type="synonym">Donax arundinaceus</name>
    <dbReference type="NCBI Taxonomy" id="35708"/>
    <lineage>
        <taxon>Eukaryota</taxon>
        <taxon>Viridiplantae</taxon>
        <taxon>Streptophyta</taxon>
        <taxon>Embryophyta</taxon>
        <taxon>Tracheophyta</taxon>
        <taxon>Spermatophyta</taxon>
        <taxon>Magnoliopsida</taxon>
        <taxon>Liliopsida</taxon>
        <taxon>Poales</taxon>
        <taxon>Poaceae</taxon>
        <taxon>PACMAD clade</taxon>
        <taxon>Arundinoideae</taxon>
        <taxon>Arundineae</taxon>
        <taxon>Arundo</taxon>
    </lineage>
</organism>